<gene>
    <name evidence="8" type="ORF">DCAR_0414832</name>
</gene>
<keyword evidence="4" id="KW-0804">Transcription</keyword>
<evidence type="ECO:0000313" key="8">
    <source>
        <dbReference type="EMBL" id="WOG95510.1"/>
    </source>
</evidence>
<reference evidence="8" key="2">
    <citation type="submission" date="2022-03" db="EMBL/GenBank/DDBJ databases">
        <title>Draft title - Genomic analysis of global carrot germplasm unveils the trajectory of domestication and the origin of high carotenoid orange carrot.</title>
        <authorList>
            <person name="Iorizzo M."/>
            <person name="Ellison S."/>
            <person name="Senalik D."/>
            <person name="Macko-Podgorni A."/>
            <person name="Grzebelus D."/>
            <person name="Bostan H."/>
            <person name="Rolling W."/>
            <person name="Curaba J."/>
            <person name="Simon P."/>
        </authorList>
    </citation>
    <scope>NUCLEOTIDE SEQUENCE</scope>
    <source>
        <tissue evidence="8">Leaf</tissue>
    </source>
</reference>
<comment type="subcellular location">
    <subcellularLocation>
        <location evidence="1">Nucleus</location>
    </subcellularLocation>
</comment>
<evidence type="ECO:0000256" key="3">
    <source>
        <dbReference type="ARBA" id="ARBA00023125"/>
    </source>
</evidence>
<dbReference type="InterPro" id="IPR047265">
    <property type="entry name" value="PIF1-like_bHLH"/>
</dbReference>
<dbReference type="GO" id="GO:0046983">
    <property type="term" value="F:protein dimerization activity"/>
    <property type="evidence" value="ECO:0007669"/>
    <property type="project" value="InterPro"/>
</dbReference>
<evidence type="ECO:0000256" key="2">
    <source>
        <dbReference type="ARBA" id="ARBA00023015"/>
    </source>
</evidence>
<feature type="domain" description="BHLH" evidence="7">
    <location>
        <begin position="197"/>
        <end position="246"/>
    </location>
</feature>
<keyword evidence="3" id="KW-0238">DNA-binding</keyword>
<organism evidence="8 9">
    <name type="scientific">Daucus carota subsp. sativus</name>
    <name type="common">Carrot</name>
    <dbReference type="NCBI Taxonomy" id="79200"/>
    <lineage>
        <taxon>Eukaryota</taxon>
        <taxon>Viridiplantae</taxon>
        <taxon>Streptophyta</taxon>
        <taxon>Embryophyta</taxon>
        <taxon>Tracheophyta</taxon>
        <taxon>Spermatophyta</taxon>
        <taxon>Magnoliopsida</taxon>
        <taxon>eudicotyledons</taxon>
        <taxon>Gunneridae</taxon>
        <taxon>Pentapetalae</taxon>
        <taxon>asterids</taxon>
        <taxon>campanulids</taxon>
        <taxon>Apiales</taxon>
        <taxon>Apiaceae</taxon>
        <taxon>Apioideae</taxon>
        <taxon>Scandiceae</taxon>
        <taxon>Daucinae</taxon>
        <taxon>Daucus</taxon>
        <taxon>Daucus sect. Daucus</taxon>
    </lineage>
</organism>
<keyword evidence="5" id="KW-0539">Nucleus</keyword>
<dbReference type="EMBL" id="CP093346">
    <property type="protein sequence ID" value="WOG95510.1"/>
    <property type="molecule type" value="Genomic_DNA"/>
</dbReference>
<dbReference type="PANTHER" id="PTHR45855:SF23">
    <property type="entry name" value="TRANSCRIPTION FACTOR MEE8-RELATED"/>
    <property type="match status" value="1"/>
</dbReference>
<dbReference type="Pfam" id="PF00010">
    <property type="entry name" value="HLH"/>
    <property type="match status" value="1"/>
</dbReference>
<evidence type="ECO:0000256" key="1">
    <source>
        <dbReference type="ARBA" id="ARBA00004123"/>
    </source>
</evidence>
<evidence type="ECO:0000259" key="7">
    <source>
        <dbReference type="PROSITE" id="PS50888"/>
    </source>
</evidence>
<dbReference type="CDD" id="cd11445">
    <property type="entry name" value="bHLH_AtPIF_like"/>
    <property type="match status" value="1"/>
</dbReference>
<dbReference type="SMART" id="SM00353">
    <property type="entry name" value="HLH"/>
    <property type="match status" value="1"/>
</dbReference>
<evidence type="ECO:0000256" key="5">
    <source>
        <dbReference type="ARBA" id="ARBA00023242"/>
    </source>
</evidence>
<sequence length="364" mass="40439">MSQCVPGWDVDDNTKLTSQSHSLYLSPDLSSLDYEVAELTWENGHLSMHGLGQPRLPYDIWDKPCLGGTLESIVDQATFFPDNKSVGDGADAWTTGGVIDALVPCTDNNNMVEGSSTRVMDSGLGRQVESCRDVTMAFEEVRVERPPSPQQNATSAKQCTANDHQSVCQTNPQTEAVHEEGKKKTNDKSSVSAKRRRAAAVHNQSERKRRDKINQRMITLQKMVPNSSKIDKASMLDEVIDYMKQLQAQVIMMSRMNGSPMTLPHAMQQQLQMSMMGMGHFIDMNPAMACHPNLMAVSPSVLHPVPSVLHPVAHRLNPPAQSMHDSMSTFLAACQSQPMTMDAYSRMATFYHHMNQNHGPRVMK</sequence>
<dbReference type="InterPro" id="IPR011598">
    <property type="entry name" value="bHLH_dom"/>
</dbReference>
<dbReference type="PROSITE" id="PS50888">
    <property type="entry name" value="BHLH"/>
    <property type="match status" value="1"/>
</dbReference>
<dbReference type="AlphaFoldDB" id="A0AAF0WT16"/>
<feature type="compositionally biased region" description="Basic and acidic residues" evidence="6">
    <location>
        <begin position="176"/>
        <end position="187"/>
    </location>
</feature>
<keyword evidence="2" id="KW-0805">Transcription regulation</keyword>
<name>A0AAF0WT16_DAUCS</name>
<dbReference type="InterPro" id="IPR036638">
    <property type="entry name" value="HLH_DNA-bd_sf"/>
</dbReference>
<dbReference type="GO" id="GO:0003677">
    <property type="term" value="F:DNA binding"/>
    <property type="evidence" value="ECO:0007669"/>
    <property type="project" value="UniProtKB-KW"/>
</dbReference>
<dbReference type="SUPFAM" id="SSF47459">
    <property type="entry name" value="HLH, helix-loop-helix DNA-binding domain"/>
    <property type="match status" value="1"/>
</dbReference>
<dbReference type="Gene3D" id="4.10.280.10">
    <property type="entry name" value="Helix-loop-helix DNA-binding domain"/>
    <property type="match status" value="1"/>
</dbReference>
<proteinExistence type="predicted"/>
<keyword evidence="9" id="KW-1185">Reference proteome</keyword>
<protein>
    <recommendedName>
        <fullName evidence="7">BHLH domain-containing protein</fullName>
    </recommendedName>
</protein>
<accession>A0AAF0WT16</accession>
<evidence type="ECO:0000256" key="6">
    <source>
        <dbReference type="SAM" id="MobiDB-lite"/>
    </source>
</evidence>
<dbReference type="Proteomes" id="UP000077755">
    <property type="component" value="Chromosome 4"/>
</dbReference>
<dbReference type="PANTHER" id="PTHR45855">
    <property type="entry name" value="TRANSCRIPTION FACTOR PIF1-RELATED"/>
    <property type="match status" value="1"/>
</dbReference>
<evidence type="ECO:0000313" key="9">
    <source>
        <dbReference type="Proteomes" id="UP000077755"/>
    </source>
</evidence>
<reference evidence="8" key="1">
    <citation type="journal article" date="2016" name="Nat. Genet.">
        <title>A high-quality carrot genome assembly provides new insights into carotenoid accumulation and asterid genome evolution.</title>
        <authorList>
            <person name="Iorizzo M."/>
            <person name="Ellison S."/>
            <person name="Senalik D."/>
            <person name="Zeng P."/>
            <person name="Satapoomin P."/>
            <person name="Huang J."/>
            <person name="Bowman M."/>
            <person name="Iovene M."/>
            <person name="Sanseverino W."/>
            <person name="Cavagnaro P."/>
            <person name="Yildiz M."/>
            <person name="Macko-Podgorni A."/>
            <person name="Moranska E."/>
            <person name="Grzebelus E."/>
            <person name="Grzebelus D."/>
            <person name="Ashrafi H."/>
            <person name="Zheng Z."/>
            <person name="Cheng S."/>
            <person name="Spooner D."/>
            <person name="Van Deynze A."/>
            <person name="Simon P."/>
        </authorList>
    </citation>
    <scope>NUCLEOTIDE SEQUENCE</scope>
    <source>
        <tissue evidence="8">Leaf</tissue>
    </source>
</reference>
<feature type="region of interest" description="Disordered" evidence="6">
    <location>
        <begin position="143"/>
        <end position="210"/>
    </location>
</feature>
<dbReference type="GO" id="GO:0005634">
    <property type="term" value="C:nucleus"/>
    <property type="evidence" value="ECO:0007669"/>
    <property type="project" value="UniProtKB-SubCell"/>
</dbReference>
<feature type="compositionally biased region" description="Polar residues" evidence="6">
    <location>
        <begin position="150"/>
        <end position="174"/>
    </location>
</feature>
<dbReference type="InterPro" id="IPR031066">
    <property type="entry name" value="bHLH_ALC-like_plant"/>
</dbReference>
<evidence type="ECO:0000256" key="4">
    <source>
        <dbReference type="ARBA" id="ARBA00023163"/>
    </source>
</evidence>